<keyword evidence="1" id="KW-0238">DNA-binding</keyword>
<keyword evidence="1" id="KW-0413">Isomerase</keyword>
<dbReference type="GO" id="GO:0031422">
    <property type="term" value="C:RecQ family helicase-topoisomerase III complex"/>
    <property type="evidence" value="ECO:0007669"/>
    <property type="project" value="TreeGrafter"/>
</dbReference>
<dbReference type="InterPro" id="IPR013825">
    <property type="entry name" value="Topo_IA_cen_sub2"/>
</dbReference>
<dbReference type="EMBL" id="KI660323">
    <property type="protein sequence ID" value="ETN74965.1"/>
    <property type="molecule type" value="Genomic_DNA"/>
</dbReference>
<dbReference type="PANTHER" id="PTHR11390:SF21">
    <property type="entry name" value="DNA TOPOISOMERASE 3-ALPHA"/>
    <property type="match status" value="1"/>
</dbReference>
<protein>
    <recommendedName>
        <fullName evidence="1">DNA topoisomerase</fullName>
        <ecNumber evidence="1">5.6.2.1</ecNumber>
    </recommendedName>
</protein>
<keyword evidence="1" id="KW-0799">Topoisomerase</keyword>
<dbReference type="Proteomes" id="UP000053676">
    <property type="component" value="Unassembled WGS sequence"/>
</dbReference>
<evidence type="ECO:0000313" key="3">
    <source>
        <dbReference type="EMBL" id="ETN74965.1"/>
    </source>
</evidence>
<evidence type="ECO:0000313" key="4">
    <source>
        <dbReference type="Proteomes" id="UP000053676"/>
    </source>
</evidence>
<name>W2SZ31_NECAM</name>
<dbReference type="EC" id="5.6.2.1" evidence="1"/>
<dbReference type="SUPFAM" id="SSF56712">
    <property type="entry name" value="Prokaryotic type I DNA topoisomerase"/>
    <property type="match status" value="1"/>
</dbReference>
<proteinExistence type="inferred from homology"/>
<dbReference type="GO" id="GO:0005634">
    <property type="term" value="C:nucleus"/>
    <property type="evidence" value="ECO:0007669"/>
    <property type="project" value="TreeGrafter"/>
</dbReference>
<evidence type="ECO:0000259" key="2">
    <source>
        <dbReference type="PROSITE" id="PS52039"/>
    </source>
</evidence>
<comment type="similarity">
    <text evidence="1">Belongs to the type IA topoisomerase family.</text>
</comment>
<dbReference type="InterPro" id="IPR013497">
    <property type="entry name" value="Topo_IA_cen"/>
</dbReference>
<dbReference type="InterPro" id="IPR000380">
    <property type="entry name" value="Topo_IA"/>
</dbReference>
<dbReference type="Gene3D" id="2.70.20.10">
    <property type="entry name" value="Topoisomerase I, domain 3"/>
    <property type="match status" value="1"/>
</dbReference>
<feature type="domain" description="Topo IA-type catalytic" evidence="2">
    <location>
        <begin position="1"/>
        <end position="92"/>
    </location>
</feature>
<dbReference type="GO" id="GO:0006310">
    <property type="term" value="P:DNA recombination"/>
    <property type="evidence" value="ECO:0007669"/>
    <property type="project" value="TreeGrafter"/>
</dbReference>
<accession>W2SZ31</accession>
<organism evidence="3 4">
    <name type="scientific">Necator americanus</name>
    <name type="common">Human hookworm</name>
    <dbReference type="NCBI Taxonomy" id="51031"/>
    <lineage>
        <taxon>Eukaryota</taxon>
        <taxon>Metazoa</taxon>
        <taxon>Ecdysozoa</taxon>
        <taxon>Nematoda</taxon>
        <taxon>Chromadorea</taxon>
        <taxon>Rhabditida</taxon>
        <taxon>Rhabditina</taxon>
        <taxon>Rhabditomorpha</taxon>
        <taxon>Strongyloidea</taxon>
        <taxon>Ancylostomatidae</taxon>
        <taxon>Bunostominae</taxon>
        <taxon>Necator</taxon>
    </lineage>
</organism>
<dbReference type="KEGG" id="nai:NECAME_03880"/>
<comment type="catalytic activity">
    <reaction evidence="1">
        <text>ATP-independent breakage of single-stranded DNA, followed by passage and rejoining.</text>
        <dbReference type="EC" id="5.6.2.1"/>
    </reaction>
</comment>
<gene>
    <name evidence="3" type="ORF">NECAME_03880</name>
</gene>
<dbReference type="GO" id="GO:0003677">
    <property type="term" value="F:DNA binding"/>
    <property type="evidence" value="ECO:0007669"/>
    <property type="project" value="UniProtKB-KW"/>
</dbReference>
<dbReference type="GO" id="GO:0006281">
    <property type="term" value="P:DNA repair"/>
    <property type="evidence" value="ECO:0007669"/>
    <property type="project" value="TreeGrafter"/>
</dbReference>
<dbReference type="AlphaFoldDB" id="W2SZ31"/>
<dbReference type="OrthoDB" id="430051at2759"/>
<dbReference type="STRING" id="51031.W2SZ31"/>
<dbReference type="Pfam" id="PF01131">
    <property type="entry name" value="Topoisom_bac"/>
    <property type="match status" value="1"/>
</dbReference>
<dbReference type="GO" id="GO:0006265">
    <property type="term" value="P:DNA topological change"/>
    <property type="evidence" value="ECO:0007669"/>
    <property type="project" value="InterPro"/>
</dbReference>
<evidence type="ECO:0000256" key="1">
    <source>
        <dbReference type="RuleBase" id="RU362092"/>
    </source>
</evidence>
<dbReference type="PROSITE" id="PS52039">
    <property type="entry name" value="TOPO_IA_2"/>
    <property type="match status" value="1"/>
</dbReference>
<dbReference type="GO" id="GO:0003917">
    <property type="term" value="F:DNA topoisomerase type I (single strand cut, ATP-independent) activity"/>
    <property type="evidence" value="ECO:0007669"/>
    <property type="project" value="UniProtKB-EC"/>
</dbReference>
<keyword evidence="4" id="KW-1185">Reference proteome</keyword>
<comment type="function">
    <text evidence="1">Introduces a single-strand break via transesterification at a target site in duplex DNA. Releases the supercoiling and torsional tension of DNA introduced during the DNA replication and transcription by transiently cleaving and rejoining one strand of the DNA duplex. The scissile phosphodiester is attacked by the catalytic tyrosine of the enzyme, resulting in the formation of a DNA-(5'-phosphotyrosyl)-enzyme intermediate and the expulsion of a 3'-OH DNA strand.</text>
</comment>
<reference evidence="4" key="1">
    <citation type="journal article" date="2014" name="Nat. Genet.">
        <title>Genome of the human hookworm Necator americanus.</title>
        <authorList>
            <person name="Tang Y.T."/>
            <person name="Gao X."/>
            <person name="Rosa B.A."/>
            <person name="Abubucker S."/>
            <person name="Hallsworth-Pepin K."/>
            <person name="Martin J."/>
            <person name="Tyagi R."/>
            <person name="Heizer E."/>
            <person name="Zhang X."/>
            <person name="Bhonagiri-Palsikar V."/>
            <person name="Minx P."/>
            <person name="Warren W.C."/>
            <person name="Wang Q."/>
            <person name="Zhan B."/>
            <person name="Hotez P.J."/>
            <person name="Sternberg P.W."/>
            <person name="Dougall A."/>
            <person name="Gaze S.T."/>
            <person name="Mulvenna J."/>
            <person name="Sotillo J."/>
            <person name="Ranganathan S."/>
            <person name="Rabelo E.M."/>
            <person name="Wilson R.K."/>
            <person name="Felgner P.L."/>
            <person name="Bethony J."/>
            <person name="Hawdon J.M."/>
            <person name="Gasser R.B."/>
            <person name="Loukas A."/>
            <person name="Mitreva M."/>
        </authorList>
    </citation>
    <scope>NUCLEOTIDE SEQUENCE [LARGE SCALE GENOMIC DNA]</scope>
</reference>
<sequence length="92" mass="10645">MGASYQMRIGGETFHATGLCIQDLGYLRVYPYDRWSDKTLPTYIEGEQLLDFELRIANGQTQPPELLNEVDMVECVEGNLRKRLHKYLTNYG</sequence>
<dbReference type="PANTHER" id="PTHR11390">
    <property type="entry name" value="PROKARYOTIC DNA TOPOISOMERASE"/>
    <property type="match status" value="1"/>
</dbReference>
<dbReference type="InterPro" id="IPR023405">
    <property type="entry name" value="Topo_IA_core_domain"/>
</dbReference>